<dbReference type="EMBL" id="BPLR01020573">
    <property type="protein sequence ID" value="GIX80152.1"/>
    <property type="molecule type" value="Genomic_DNA"/>
</dbReference>
<reference evidence="2 3" key="1">
    <citation type="submission" date="2021-06" db="EMBL/GenBank/DDBJ databases">
        <title>Caerostris extrusa draft genome.</title>
        <authorList>
            <person name="Kono N."/>
            <person name="Arakawa K."/>
        </authorList>
    </citation>
    <scope>NUCLEOTIDE SEQUENCE [LARGE SCALE GENOMIC DNA]</scope>
</reference>
<proteinExistence type="predicted"/>
<evidence type="ECO:0000313" key="3">
    <source>
        <dbReference type="Proteomes" id="UP001054945"/>
    </source>
</evidence>
<feature type="region of interest" description="Disordered" evidence="1">
    <location>
        <begin position="1"/>
        <end position="20"/>
    </location>
</feature>
<evidence type="ECO:0000256" key="1">
    <source>
        <dbReference type="SAM" id="MobiDB-lite"/>
    </source>
</evidence>
<organism evidence="2 3">
    <name type="scientific">Caerostris extrusa</name>
    <name type="common">Bark spider</name>
    <name type="synonym">Caerostris bankana</name>
    <dbReference type="NCBI Taxonomy" id="172846"/>
    <lineage>
        <taxon>Eukaryota</taxon>
        <taxon>Metazoa</taxon>
        <taxon>Ecdysozoa</taxon>
        <taxon>Arthropoda</taxon>
        <taxon>Chelicerata</taxon>
        <taxon>Arachnida</taxon>
        <taxon>Araneae</taxon>
        <taxon>Araneomorphae</taxon>
        <taxon>Entelegynae</taxon>
        <taxon>Araneoidea</taxon>
        <taxon>Araneidae</taxon>
        <taxon>Caerostris</taxon>
    </lineage>
</organism>
<protein>
    <submittedName>
        <fullName evidence="2">Uncharacterized protein</fullName>
    </submittedName>
</protein>
<gene>
    <name evidence="2" type="ORF">CEXT_214261</name>
</gene>
<accession>A0AAV4N5Q0</accession>
<evidence type="ECO:0000313" key="2">
    <source>
        <dbReference type="EMBL" id="GIX80152.1"/>
    </source>
</evidence>
<dbReference type="Proteomes" id="UP001054945">
    <property type="component" value="Unassembled WGS sequence"/>
</dbReference>
<comment type="caution">
    <text evidence="2">The sequence shown here is derived from an EMBL/GenBank/DDBJ whole genome shotgun (WGS) entry which is preliminary data.</text>
</comment>
<sequence>MRTRNHDCVFSRKRKKRQSRKKMARIFRDWNLKKSFTQEEEKNVRTKMLLKENSALRHLLEGKFLEFLSLFFPEEEKSSSKDLKLKSLVRKYVLAMILS</sequence>
<feature type="compositionally biased region" description="Basic and acidic residues" evidence="1">
    <location>
        <begin position="1"/>
        <end position="10"/>
    </location>
</feature>
<dbReference type="AlphaFoldDB" id="A0AAV4N5Q0"/>
<keyword evidence="3" id="KW-1185">Reference proteome</keyword>
<name>A0AAV4N5Q0_CAEEX</name>
<feature type="compositionally biased region" description="Basic residues" evidence="1">
    <location>
        <begin position="11"/>
        <end position="20"/>
    </location>
</feature>